<organism evidence="7 8">
    <name type="scientific">Dictyocaulus viviparus</name>
    <name type="common">Bovine lungworm</name>
    <dbReference type="NCBI Taxonomy" id="29172"/>
    <lineage>
        <taxon>Eukaryota</taxon>
        <taxon>Metazoa</taxon>
        <taxon>Ecdysozoa</taxon>
        <taxon>Nematoda</taxon>
        <taxon>Chromadorea</taxon>
        <taxon>Rhabditida</taxon>
        <taxon>Rhabditina</taxon>
        <taxon>Rhabditomorpha</taxon>
        <taxon>Strongyloidea</taxon>
        <taxon>Metastrongylidae</taxon>
        <taxon>Dictyocaulus</taxon>
    </lineage>
</organism>
<reference evidence="7 8" key="1">
    <citation type="submission" date="2013-11" db="EMBL/GenBank/DDBJ databases">
        <title>Draft genome of the bovine lungworm Dictyocaulus viviparus.</title>
        <authorList>
            <person name="Mitreva M."/>
        </authorList>
    </citation>
    <scope>NUCLEOTIDE SEQUENCE [LARGE SCALE GENOMIC DNA]</scope>
    <source>
        <strain evidence="7 8">HannoverDv2000</strain>
    </source>
</reference>
<dbReference type="CDD" id="cd00054">
    <property type="entry name" value="EGF_CA"/>
    <property type="match status" value="1"/>
</dbReference>
<dbReference type="Proteomes" id="UP000053766">
    <property type="component" value="Unassembled WGS sequence"/>
</dbReference>
<dbReference type="PROSITE" id="PS01186">
    <property type="entry name" value="EGF_2"/>
    <property type="match status" value="2"/>
</dbReference>
<feature type="disulfide bond" evidence="5">
    <location>
        <begin position="82"/>
        <end position="91"/>
    </location>
</feature>
<evidence type="ECO:0000313" key="7">
    <source>
        <dbReference type="EMBL" id="KJH42402.1"/>
    </source>
</evidence>
<feature type="domain" description="EGF-like" evidence="6">
    <location>
        <begin position="93"/>
        <end position="128"/>
    </location>
</feature>
<keyword evidence="1 5" id="KW-0245">EGF-like domain</keyword>
<dbReference type="SMART" id="SM00274">
    <property type="entry name" value="FOLN"/>
    <property type="match status" value="2"/>
</dbReference>
<comment type="caution">
    <text evidence="5">Lacks conserved residue(s) required for the propagation of feature annotation.</text>
</comment>
<keyword evidence="2" id="KW-0732">Signal</keyword>
<evidence type="ECO:0000256" key="1">
    <source>
        <dbReference type="ARBA" id="ARBA00022536"/>
    </source>
</evidence>
<keyword evidence="4 5" id="KW-1015">Disulfide bond</keyword>
<evidence type="ECO:0000256" key="3">
    <source>
        <dbReference type="ARBA" id="ARBA00022737"/>
    </source>
</evidence>
<keyword evidence="3" id="KW-0677">Repeat</keyword>
<feature type="disulfide bond" evidence="5">
    <location>
        <begin position="118"/>
        <end position="127"/>
    </location>
</feature>
<name>A0A0D8XF83_DICVI</name>
<keyword evidence="8" id="KW-1185">Reference proteome</keyword>
<proteinExistence type="predicted"/>
<feature type="domain" description="EGF-like" evidence="6">
    <location>
        <begin position="55"/>
        <end position="92"/>
    </location>
</feature>
<dbReference type="EMBL" id="KN716670">
    <property type="protein sequence ID" value="KJH42402.1"/>
    <property type="molecule type" value="Genomic_DNA"/>
</dbReference>
<dbReference type="Pfam" id="PF00008">
    <property type="entry name" value="EGF"/>
    <property type="match status" value="2"/>
</dbReference>
<dbReference type="PANTHER" id="PTHR24049">
    <property type="entry name" value="CRUMBS FAMILY MEMBER"/>
    <property type="match status" value="1"/>
</dbReference>
<accession>A0A0D8XF83</accession>
<gene>
    <name evidence="7" type="ORF">DICVIV_11614</name>
</gene>
<dbReference type="STRING" id="29172.A0A0D8XF83"/>
<dbReference type="PANTHER" id="PTHR24049:SF22">
    <property type="entry name" value="DROSOPHILA CRUMBS HOMOLOG"/>
    <property type="match status" value="1"/>
</dbReference>
<dbReference type="InterPro" id="IPR003645">
    <property type="entry name" value="Fol_N"/>
</dbReference>
<evidence type="ECO:0000256" key="2">
    <source>
        <dbReference type="ARBA" id="ARBA00022729"/>
    </source>
</evidence>
<dbReference type="AlphaFoldDB" id="A0A0D8XF83"/>
<dbReference type="GO" id="GO:0045197">
    <property type="term" value="P:establishment or maintenance of epithelial cell apical/basal polarity"/>
    <property type="evidence" value="ECO:0007669"/>
    <property type="project" value="TreeGrafter"/>
</dbReference>
<dbReference type="GO" id="GO:0032991">
    <property type="term" value="C:protein-containing complex"/>
    <property type="evidence" value="ECO:0007669"/>
    <property type="project" value="TreeGrafter"/>
</dbReference>
<evidence type="ECO:0000256" key="5">
    <source>
        <dbReference type="PROSITE-ProRule" id="PRU00076"/>
    </source>
</evidence>
<evidence type="ECO:0000313" key="8">
    <source>
        <dbReference type="Proteomes" id="UP000053766"/>
    </source>
</evidence>
<reference evidence="8" key="2">
    <citation type="journal article" date="2016" name="Sci. Rep.">
        <title>Dictyocaulus viviparus genome, variome and transcriptome elucidate lungworm biology and support future intervention.</title>
        <authorList>
            <person name="McNulty S.N."/>
            <person name="Strube C."/>
            <person name="Rosa B.A."/>
            <person name="Martin J.C."/>
            <person name="Tyagi R."/>
            <person name="Choi Y.J."/>
            <person name="Wang Q."/>
            <person name="Hallsworth Pepin K."/>
            <person name="Zhang X."/>
            <person name="Ozersky P."/>
            <person name="Wilson R.K."/>
            <person name="Sternberg P.W."/>
            <person name="Gasser R.B."/>
            <person name="Mitreva M."/>
        </authorList>
    </citation>
    <scope>NUCLEOTIDE SEQUENCE [LARGE SCALE GENOMIC DNA]</scope>
    <source>
        <strain evidence="8">HannoverDv2000</strain>
    </source>
</reference>
<dbReference type="OrthoDB" id="283575at2759"/>
<dbReference type="InterPro" id="IPR000742">
    <property type="entry name" value="EGF"/>
</dbReference>
<dbReference type="SUPFAM" id="SSF57196">
    <property type="entry name" value="EGF/Laminin"/>
    <property type="match status" value="3"/>
</dbReference>
<dbReference type="SMART" id="SM00181">
    <property type="entry name" value="EGF"/>
    <property type="match status" value="4"/>
</dbReference>
<dbReference type="PROSITE" id="PS50026">
    <property type="entry name" value="EGF_3"/>
    <property type="match status" value="2"/>
</dbReference>
<evidence type="ECO:0000259" key="6">
    <source>
        <dbReference type="PROSITE" id="PS50026"/>
    </source>
</evidence>
<dbReference type="PROSITE" id="PS00022">
    <property type="entry name" value="EGF_1"/>
    <property type="match status" value="3"/>
</dbReference>
<sequence>MTTNLFSHRFLNCSCPFETENQILVANDSSVQLFGTPVTDQHFEAPDLPFLTMNPTNICADHVCLHNGTCVVTQEGLAACLCQHGFIGAVCEEDACSSVNCQNGGQCRRNRGEPYCECPHAFTGILCESAVALCEPSCINGECFFENGTTHCKCKEGFIGVACNIVDICLRDAPCAIFGENARCVLDKSTFTTTSLTFNNVTYECHCPHPISQEFTDCFALHLSSSISETFSGISSTWIPTAEIAKGMSSLTSIGDTTTSHPEITDSILVTTSSFRPSKVMSNILPSSSHTEPATSALTTEIPTTPYISSSTDTGATMC</sequence>
<protein>
    <submittedName>
        <fullName evidence="7">EGF-like domain protein</fullName>
    </submittedName>
</protein>
<dbReference type="GO" id="GO:0007157">
    <property type="term" value="P:heterophilic cell-cell adhesion via plasma membrane cell adhesion molecules"/>
    <property type="evidence" value="ECO:0007669"/>
    <property type="project" value="TreeGrafter"/>
</dbReference>
<dbReference type="InterPro" id="IPR051022">
    <property type="entry name" value="Notch_Cell-Fate_Det"/>
</dbReference>
<dbReference type="GO" id="GO:0005886">
    <property type="term" value="C:plasma membrane"/>
    <property type="evidence" value="ECO:0007669"/>
    <property type="project" value="TreeGrafter"/>
</dbReference>
<evidence type="ECO:0000256" key="4">
    <source>
        <dbReference type="ARBA" id="ARBA00023157"/>
    </source>
</evidence>
<dbReference type="Gene3D" id="2.10.25.10">
    <property type="entry name" value="Laminin"/>
    <property type="match status" value="3"/>
</dbReference>